<dbReference type="GO" id="GO:0005524">
    <property type="term" value="F:ATP binding"/>
    <property type="evidence" value="ECO:0007669"/>
    <property type="project" value="UniProtKB-KW"/>
</dbReference>
<evidence type="ECO:0000256" key="1">
    <source>
        <dbReference type="ARBA" id="ARBA00000085"/>
    </source>
</evidence>
<keyword evidence="11" id="KW-1185">Reference proteome</keyword>
<dbReference type="PANTHER" id="PTHR43065">
    <property type="entry name" value="SENSOR HISTIDINE KINASE"/>
    <property type="match status" value="1"/>
</dbReference>
<comment type="catalytic activity">
    <reaction evidence="1">
        <text>ATP + protein L-histidine = ADP + protein N-phospho-L-histidine.</text>
        <dbReference type="EC" id="2.7.13.3"/>
    </reaction>
</comment>
<evidence type="ECO:0000256" key="5">
    <source>
        <dbReference type="ARBA" id="ARBA00022741"/>
    </source>
</evidence>
<proteinExistence type="predicted"/>
<dbReference type="Pfam" id="PF02518">
    <property type="entry name" value="HATPase_c"/>
    <property type="match status" value="1"/>
</dbReference>
<accession>A0A0L6JSJ8</accession>
<dbReference type="EMBL" id="LGTC01000001">
    <property type="protein sequence ID" value="KNY28392.1"/>
    <property type="molecule type" value="Genomic_DNA"/>
</dbReference>
<dbReference type="SUPFAM" id="SSF55874">
    <property type="entry name" value="ATPase domain of HSP90 chaperone/DNA topoisomerase II/histidine kinase"/>
    <property type="match status" value="1"/>
</dbReference>
<evidence type="ECO:0000313" key="11">
    <source>
        <dbReference type="Proteomes" id="UP000036923"/>
    </source>
</evidence>
<dbReference type="PROSITE" id="PS50109">
    <property type="entry name" value="HIS_KIN"/>
    <property type="match status" value="1"/>
</dbReference>
<evidence type="ECO:0000256" key="7">
    <source>
        <dbReference type="ARBA" id="ARBA00022840"/>
    </source>
</evidence>
<dbReference type="SMART" id="SM00387">
    <property type="entry name" value="HATPase_c"/>
    <property type="match status" value="1"/>
</dbReference>
<keyword evidence="7 10" id="KW-0067">ATP-binding</keyword>
<comment type="caution">
    <text evidence="10">The sequence shown here is derived from an EMBL/GenBank/DDBJ whole genome shotgun (WGS) entry which is preliminary data.</text>
</comment>
<feature type="domain" description="Histidine kinase" evidence="9">
    <location>
        <begin position="34"/>
        <end position="262"/>
    </location>
</feature>
<evidence type="ECO:0000256" key="6">
    <source>
        <dbReference type="ARBA" id="ARBA00022777"/>
    </source>
</evidence>
<dbReference type="Proteomes" id="UP000036923">
    <property type="component" value="Unassembled WGS sequence"/>
</dbReference>
<keyword evidence="5" id="KW-0547">Nucleotide-binding</keyword>
<keyword evidence="3" id="KW-0597">Phosphoprotein</keyword>
<dbReference type="PANTHER" id="PTHR43065:SF10">
    <property type="entry name" value="PEROXIDE STRESS-ACTIVATED HISTIDINE KINASE MAK3"/>
    <property type="match status" value="1"/>
</dbReference>
<keyword evidence="6" id="KW-0418">Kinase</keyword>
<keyword evidence="8" id="KW-0902">Two-component regulatory system</keyword>
<reference evidence="11" key="1">
    <citation type="submission" date="2015-07" db="EMBL/GenBank/DDBJ databases">
        <title>Near-Complete Genome Sequence of the Cellulolytic Bacterium Bacteroides (Pseudobacteroides) cellulosolvens ATCC 35603.</title>
        <authorList>
            <person name="Dassa B."/>
            <person name="Utturkar S.M."/>
            <person name="Klingeman D.M."/>
            <person name="Hurt R.A."/>
            <person name="Keller M."/>
            <person name="Xu J."/>
            <person name="Reddy Y.H.K."/>
            <person name="Borovok I."/>
            <person name="Grinberg I.R."/>
            <person name="Lamed R."/>
            <person name="Zhivin O."/>
            <person name="Bayer E.A."/>
            <person name="Brown S.D."/>
        </authorList>
    </citation>
    <scope>NUCLEOTIDE SEQUENCE [LARGE SCALE GENOMIC DNA]</scope>
    <source>
        <strain evidence="11">DSM 2933</strain>
    </source>
</reference>
<dbReference type="Gene3D" id="3.30.565.10">
    <property type="entry name" value="Histidine kinase-like ATPase, C-terminal domain"/>
    <property type="match status" value="1"/>
</dbReference>
<dbReference type="InterPro" id="IPR004358">
    <property type="entry name" value="Sig_transdc_His_kin-like_C"/>
</dbReference>
<evidence type="ECO:0000256" key="3">
    <source>
        <dbReference type="ARBA" id="ARBA00022553"/>
    </source>
</evidence>
<keyword evidence="4" id="KW-0808">Transferase</keyword>
<dbReference type="GO" id="GO:0004673">
    <property type="term" value="F:protein histidine kinase activity"/>
    <property type="evidence" value="ECO:0007669"/>
    <property type="project" value="UniProtKB-EC"/>
</dbReference>
<evidence type="ECO:0000256" key="2">
    <source>
        <dbReference type="ARBA" id="ARBA00012438"/>
    </source>
</evidence>
<gene>
    <name evidence="10" type="ORF">Bccel_3666</name>
</gene>
<dbReference type="PRINTS" id="PR00344">
    <property type="entry name" value="BCTRLSENSOR"/>
</dbReference>
<dbReference type="GO" id="GO:0000160">
    <property type="term" value="P:phosphorelay signal transduction system"/>
    <property type="evidence" value="ECO:0007669"/>
    <property type="project" value="UniProtKB-KW"/>
</dbReference>
<name>A0A0L6JSJ8_9FIRM</name>
<dbReference type="EC" id="2.7.13.3" evidence="2"/>
<evidence type="ECO:0000313" key="10">
    <source>
        <dbReference type="EMBL" id="KNY28392.1"/>
    </source>
</evidence>
<evidence type="ECO:0000256" key="8">
    <source>
        <dbReference type="ARBA" id="ARBA00023012"/>
    </source>
</evidence>
<dbReference type="InterPro" id="IPR005467">
    <property type="entry name" value="His_kinase_dom"/>
</dbReference>
<sequence>MLAENKVLSMKLKQIHETMIDNERLYFMGRILGSITHNMKTPLMCIGTSIQSLKELINEYSNSIGDSLVTNDDHHDIAKDMEVAADNIYQYLVYLKDLALTLKDQTVSRSISQYNSFTIDDLLKRLNIILNDQLKVYRCTMNSQHNIDGNTIIKGKLISLIQVICNLVINSAEAYENGGTIDFKIDEQNGKVQFIITDCAGGIPKDIKEKLFKELVTNKGKDGTGIGVYSSYQIIKKDFMGDIEVVSEEGIGTTFIISIPNS</sequence>
<organism evidence="10 11">
    <name type="scientific">Pseudobacteroides cellulosolvens ATCC 35603 = DSM 2933</name>
    <dbReference type="NCBI Taxonomy" id="398512"/>
    <lineage>
        <taxon>Bacteria</taxon>
        <taxon>Bacillati</taxon>
        <taxon>Bacillota</taxon>
        <taxon>Clostridia</taxon>
        <taxon>Eubacteriales</taxon>
        <taxon>Oscillospiraceae</taxon>
        <taxon>Pseudobacteroides</taxon>
    </lineage>
</organism>
<evidence type="ECO:0000259" key="9">
    <source>
        <dbReference type="PROSITE" id="PS50109"/>
    </source>
</evidence>
<protein>
    <recommendedName>
        <fullName evidence="2">histidine kinase</fullName>
        <ecNumber evidence="2">2.7.13.3</ecNumber>
    </recommendedName>
</protein>
<dbReference type="eggNOG" id="COG4191">
    <property type="taxonomic scope" value="Bacteria"/>
</dbReference>
<dbReference type="InterPro" id="IPR036890">
    <property type="entry name" value="HATPase_C_sf"/>
</dbReference>
<dbReference type="AlphaFoldDB" id="A0A0L6JSJ8"/>
<dbReference type="STRING" id="398512.Bccel_3666"/>
<evidence type="ECO:0000256" key="4">
    <source>
        <dbReference type="ARBA" id="ARBA00022679"/>
    </source>
</evidence>
<dbReference type="InterPro" id="IPR003594">
    <property type="entry name" value="HATPase_dom"/>
</dbReference>